<proteinExistence type="predicted"/>
<accession>D4G8W8</accession>
<dbReference type="AlphaFoldDB" id="D4G8W8"/>
<keyword evidence="1" id="KW-0560">Oxidoreductase</keyword>
<dbReference type="eggNOG" id="COG0527">
    <property type="taxonomic scope" value="Bacteria"/>
</dbReference>
<dbReference type="EC" id="2.7.2.4" evidence="1"/>
<dbReference type="GO" id="GO:0004072">
    <property type="term" value="F:aspartate kinase activity"/>
    <property type="evidence" value="ECO:0007669"/>
    <property type="project" value="UniProtKB-EC"/>
</dbReference>
<dbReference type="GO" id="GO:0008652">
    <property type="term" value="P:amino acid biosynthetic process"/>
    <property type="evidence" value="ECO:0007669"/>
    <property type="project" value="InterPro"/>
</dbReference>
<gene>
    <name evidence="1" type="ordered locus">RIEPE_0544</name>
</gene>
<reference evidence="1" key="1">
    <citation type="submission" date="2008-05" db="EMBL/GenBank/DDBJ databases">
        <title>Genome sequence of Riesia pediculicola USDA.</title>
        <authorList>
            <person name="Kirkness E.F."/>
        </authorList>
    </citation>
    <scope>NUCLEOTIDE SEQUENCE [LARGE SCALE GENOMIC DNA]</scope>
    <source>
        <strain evidence="1">USDA</strain>
    </source>
</reference>
<dbReference type="Gene3D" id="3.40.1160.10">
    <property type="entry name" value="Acetylglutamate kinase-like"/>
    <property type="match status" value="1"/>
</dbReference>
<protein>
    <submittedName>
        <fullName evidence="1">Bifunctional aspartokinase/homoserine dehydrogenase (AK-HD)</fullName>
        <ecNumber evidence="1">1.1.1.3</ecNumber>
        <ecNumber evidence="1">2.7.2.4</ecNumber>
    </submittedName>
</protein>
<dbReference type="EMBL" id="CP001085">
    <property type="protein sequence ID" value="ADD79914.1"/>
    <property type="molecule type" value="Genomic_DNA"/>
</dbReference>
<dbReference type="InterPro" id="IPR036393">
    <property type="entry name" value="AceGlu_kinase-like_sf"/>
</dbReference>
<dbReference type="OrthoDB" id="9799110at2"/>
<organism evidence="1 2">
    <name type="scientific">Riesia pediculicola (strain USDA)</name>
    <dbReference type="NCBI Taxonomy" id="515618"/>
    <lineage>
        <taxon>Bacteria</taxon>
        <taxon>Pseudomonadati</taxon>
        <taxon>Pseudomonadota</taxon>
        <taxon>Gammaproteobacteria</taxon>
        <taxon>Enterobacterales</taxon>
        <taxon>Enterobacteriaceae</taxon>
        <taxon>Candidatus Riesia</taxon>
    </lineage>
</organism>
<evidence type="ECO:0000313" key="1">
    <source>
        <dbReference type="EMBL" id="ADD79914.1"/>
    </source>
</evidence>
<dbReference type="PROSITE" id="PS00324">
    <property type="entry name" value="ASPARTOKINASE"/>
    <property type="match status" value="1"/>
</dbReference>
<name>D4G8W8_RIEPU</name>
<dbReference type="Proteomes" id="UP000001700">
    <property type="component" value="Chromosome"/>
</dbReference>
<sequence length="77" mass="8716">MKVLKFGGTSLANYKKMISVAKIIIKKFQYEPIAVVLSAPGKSTDFILDAIEASTRNENILLYIQKIKSFFFPLFLN</sequence>
<dbReference type="SUPFAM" id="SSF53633">
    <property type="entry name" value="Carbamate kinase-like"/>
    <property type="match status" value="1"/>
</dbReference>
<dbReference type="EC" id="1.1.1.3" evidence="1"/>
<dbReference type="GO" id="GO:0004412">
    <property type="term" value="F:homoserine dehydrogenase activity"/>
    <property type="evidence" value="ECO:0007669"/>
    <property type="project" value="UniProtKB-EC"/>
</dbReference>
<dbReference type="HOGENOM" id="CLU_2635781_0_0_6"/>
<evidence type="ECO:0000313" key="2">
    <source>
        <dbReference type="Proteomes" id="UP000001700"/>
    </source>
</evidence>
<keyword evidence="2" id="KW-1185">Reference proteome</keyword>
<dbReference type="STRING" id="515618.RIEPE_0544"/>
<keyword evidence="1" id="KW-0808">Transferase</keyword>
<dbReference type="RefSeq" id="WP_013087890.1">
    <property type="nucleotide sequence ID" value="NC_014109.1"/>
</dbReference>
<dbReference type="InterPro" id="IPR018042">
    <property type="entry name" value="Aspartate_kinase_CS"/>
</dbReference>
<dbReference type="KEGG" id="rip:RIEPE_0544"/>